<dbReference type="RefSeq" id="XP_007517981.2">
    <property type="nucleotide sequence ID" value="XM_007517919.2"/>
</dbReference>
<dbReference type="PANTHER" id="PTHR23430">
    <property type="entry name" value="HISTONE H2A"/>
    <property type="match status" value="1"/>
</dbReference>
<accession>A0A1S2ZE27</accession>
<comment type="subunit">
    <text evidence="1">The nucleosome is a histone octamer containing two molecules each of H2A, H2B, H3 and H4 assembled in one H3-H4 heterotetramer and two H2A-H2B heterodimers. The octamer wraps approximately 147 bp of DNA.</text>
</comment>
<evidence type="ECO:0000256" key="2">
    <source>
        <dbReference type="SAM" id="MobiDB-lite"/>
    </source>
</evidence>
<keyword evidence="1" id="KW-0544">Nucleosome core</keyword>
<dbReference type="FunCoup" id="A0A1S2ZE27">
    <property type="interactions" value="2"/>
</dbReference>
<dbReference type="GeneID" id="103108926"/>
<dbReference type="InterPro" id="IPR007125">
    <property type="entry name" value="H2A/H2B/H3"/>
</dbReference>
<dbReference type="OrthoDB" id="9421954at2759"/>
<proteinExistence type="inferred from homology"/>
<dbReference type="SUPFAM" id="SSF47113">
    <property type="entry name" value="Histone-fold"/>
    <property type="match status" value="1"/>
</dbReference>
<protein>
    <recommendedName>
        <fullName evidence="1">Histone H2A</fullName>
    </recommendedName>
</protein>
<feature type="region of interest" description="Disordered" evidence="2">
    <location>
        <begin position="1"/>
        <end position="32"/>
    </location>
</feature>
<dbReference type="GO" id="GO:0003677">
    <property type="term" value="F:DNA binding"/>
    <property type="evidence" value="ECO:0007669"/>
    <property type="project" value="UniProtKB-KW"/>
</dbReference>
<dbReference type="GO" id="GO:0030527">
    <property type="term" value="F:structural constituent of chromatin"/>
    <property type="evidence" value="ECO:0007669"/>
    <property type="project" value="InterPro"/>
</dbReference>
<comment type="similarity">
    <text evidence="1">Belongs to the histone H2A family.</text>
</comment>
<name>A0A1S2ZE27_ERIEU</name>
<organism evidence="4 5">
    <name type="scientific">Erinaceus europaeus</name>
    <name type="common">Western European hedgehog</name>
    <dbReference type="NCBI Taxonomy" id="9365"/>
    <lineage>
        <taxon>Eukaryota</taxon>
        <taxon>Metazoa</taxon>
        <taxon>Chordata</taxon>
        <taxon>Craniata</taxon>
        <taxon>Vertebrata</taxon>
        <taxon>Euteleostomi</taxon>
        <taxon>Mammalia</taxon>
        <taxon>Eutheria</taxon>
        <taxon>Laurasiatheria</taxon>
        <taxon>Eulipotyphla</taxon>
        <taxon>Erinaceidae</taxon>
        <taxon>Erinaceinae</taxon>
        <taxon>Erinaceus</taxon>
    </lineage>
</organism>
<dbReference type="GO" id="GO:0000786">
    <property type="term" value="C:nucleosome"/>
    <property type="evidence" value="ECO:0007669"/>
    <property type="project" value="UniProtKB-KW"/>
</dbReference>
<feature type="region of interest" description="Disordered" evidence="2">
    <location>
        <begin position="87"/>
        <end position="122"/>
    </location>
</feature>
<feature type="compositionally biased region" description="Basic residues" evidence="2">
    <location>
        <begin position="11"/>
        <end position="23"/>
    </location>
</feature>
<evidence type="ECO:0000259" key="3">
    <source>
        <dbReference type="Pfam" id="PF00125"/>
    </source>
</evidence>
<keyword evidence="1" id="KW-0158">Chromosome</keyword>
<dbReference type="InterPro" id="IPR002119">
    <property type="entry name" value="Histone_H2A"/>
</dbReference>
<dbReference type="SMART" id="SM00414">
    <property type="entry name" value="H2A"/>
    <property type="match status" value="1"/>
</dbReference>
<dbReference type="InterPro" id="IPR009072">
    <property type="entry name" value="Histone-fold"/>
</dbReference>
<dbReference type="Proteomes" id="UP001652624">
    <property type="component" value="Chromosome 7"/>
</dbReference>
<dbReference type="GO" id="GO:0046982">
    <property type="term" value="F:protein heterodimerization activity"/>
    <property type="evidence" value="ECO:0007669"/>
    <property type="project" value="InterPro"/>
</dbReference>
<dbReference type="PRINTS" id="PR00620">
    <property type="entry name" value="HISTONEH2A"/>
</dbReference>
<keyword evidence="1" id="KW-0238">DNA-binding</keyword>
<dbReference type="GO" id="GO:0005721">
    <property type="term" value="C:pericentric heterochromatin"/>
    <property type="evidence" value="ECO:0007669"/>
    <property type="project" value="UniProtKB-ARBA"/>
</dbReference>
<dbReference type="GO" id="GO:0007283">
    <property type="term" value="P:spermatogenesis"/>
    <property type="evidence" value="ECO:0007669"/>
    <property type="project" value="UniProtKB-KW"/>
</dbReference>
<sequence>MGESPENIMSGKRKGSGRSRKQSLSRSSRAELQFPVSRVDRLLRESHSSHRLGSSTPVFLAGVLEFLTANILELAGKEARSHRRARITPEHVGRAVDSDQHLSHLFEEDSTHHREALQPRED</sequence>
<evidence type="ECO:0000313" key="5">
    <source>
        <dbReference type="RefSeq" id="XP_007517981.2"/>
    </source>
</evidence>
<evidence type="ECO:0000313" key="4">
    <source>
        <dbReference type="Proteomes" id="UP001652624"/>
    </source>
</evidence>
<dbReference type="Gene3D" id="1.10.20.10">
    <property type="entry name" value="Histone, subunit A"/>
    <property type="match status" value="1"/>
</dbReference>
<dbReference type="AlphaFoldDB" id="A0A1S2ZE27"/>
<dbReference type="GO" id="GO:0030154">
    <property type="term" value="P:cell differentiation"/>
    <property type="evidence" value="ECO:0007669"/>
    <property type="project" value="UniProtKB-KW"/>
</dbReference>
<dbReference type="CDD" id="cd00074">
    <property type="entry name" value="HFD_H2A"/>
    <property type="match status" value="1"/>
</dbReference>
<dbReference type="eggNOG" id="KOG1756">
    <property type="taxonomic scope" value="Eukaryota"/>
</dbReference>
<comment type="subcellular location">
    <subcellularLocation>
        <location evidence="1">Nucleus</location>
    </subcellularLocation>
</comment>
<dbReference type="GO" id="GO:0005634">
    <property type="term" value="C:nucleus"/>
    <property type="evidence" value="ECO:0007669"/>
    <property type="project" value="UniProtKB-SubCell"/>
</dbReference>
<gene>
    <name evidence="5" type="primary">LOC103108926</name>
</gene>
<reference evidence="5" key="1">
    <citation type="submission" date="2025-08" db="UniProtKB">
        <authorList>
            <consortium name="RefSeq"/>
        </authorList>
    </citation>
    <scope>IDENTIFICATION</scope>
</reference>
<feature type="domain" description="Core Histone H2A/H2B/H3" evidence="3">
    <location>
        <begin position="17"/>
        <end position="96"/>
    </location>
</feature>
<dbReference type="InParanoid" id="A0A1S2ZE27"/>
<keyword evidence="1" id="KW-0539">Nucleus</keyword>
<dbReference type="Pfam" id="PF00125">
    <property type="entry name" value="Histone"/>
    <property type="match status" value="1"/>
</dbReference>
<keyword evidence="4" id="KW-1185">Reference proteome</keyword>
<evidence type="ECO:0000256" key="1">
    <source>
        <dbReference type="RuleBase" id="RU003767"/>
    </source>
</evidence>